<dbReference type="Proteomes" id="UP000298663">
    <property type="component" value="Unassembled WGS sequence"/>
</dbReference>
<accession>A0A4U8UJI5</accession>
<gene>
    <name evidence="1" type="ORF">L596_000808</name>
</gene>
<dbReference type="AlphaFoldDB" id="A0A4U8UJI5"/>
<comment type="caution">
    <text evidence="1">The sequence shown here is derived from an EMBL/GenBank/DDBJ whole genome shotgun (WGS) entry which is preliminary data.</text>
</comment>
<keyword evidence="2" id="KW-1185">Reference proteome</keyword>
<evidence type="ECO:0000313" key="1">
    <source>
        <dbReference type="EMBL" id="TMS33024.1"/>
    </source>
</evidence>
<proteinExistence type="predicted"/>
<name>A0A4U8UJI5_STECR</name>
<dbReference type="EMBL" id="AZBU02000001">
    <property type="protein sequence ID" value="TMS33024.1"/>
    <property type="molecule type" value="Genomic_DNA"/>
</dbReference>
<reference evidence="1 2" key="1">
    <citation type="journal article" date="2015" name="Genome Biol.">
        <title>Comparative genomics of Steinernema reveals deeply conserved gene regulatory networks.</title>
        <authorList>
            <person name="Dillman A.R."/>
            <person name="Macchietto M."/>
            <person name="Porter C.F."/>
            <person name="Rogers A."/>
            <person name="Williams B."/>
            <person name="Antoshechkin I."/>
            <person name="Lee M.M."/>
            <person name="Goodwin Z."/>
            <person name="Lu X."/>
            <person name="Lewis E.E."/>
            <person name="Goodrich-Blair H."/>
            <person name="Stock S.P."/>
            <person name="Adams B.J."/>
            <person name="Sternberg P.W."/>
            <person name="Mortazavi A."/>
        </authorList>
    </citation>
    <scope>NUCLEOTIDE SEQUENCE [LARGE SCALE GENOMIC DNA]</scope>
    <source>
        <strain evidence="1 2">ALL</strain>
    </source>
</reference>
<evidence type="ECO:0000313" key="2">
    <source>
        <dbReference type="Proteomes" id="UP000298663"/>
    </source>
</evidence>
<reference evidence="1 2" key="2">
    <citation type="journal article" date="2019" name="G3 (Bethesda)">
        <title>Hybrid Assembly of the Genome of the Entomopathogenic Nematode Steinernema carpocapsae Identifies the X-Chromosome.</title>
        <authorList>
            <person name="Serra L."/>
            <person name="Macchietto M."/>
            <person name="Macias-Munoz A."/>
            <person name="McGill C.J."/>
            <person name="Rodriguez I.M."/>
            <person name="Rodriguez B."/>
            <person name="Murad R."/>
            <person name="Mortazavi A."/>
        </authorList>
    </citation>
    <scope>NUCLEOTIDE SEQUENCE [LARGE SCALE GENOMIC DNA]</scope>
    <source>
        <strain evidence="1 2">ALL</strain>
    </source>
</reference>
<organism evidence="1 2">
    <name type="scientific">Steinernema carpocapsae</name>
    <name type="common">Entomopathogenic nematode</name>
    <dbReference type="NCBI Taxonomy" id="34508"/>
    <lineage>
        <taxon>Eukaryota</taxon>
        <taxon>Metazoa</taxon>
        <taxon>Ecdysozoa</taxon>
        <taxon>Nematoda</taxon>
        <taxon>Chromadorea</taxon>
        <taxon>Rhabditida</taxon>
        <taxon>Tylenchina</taxon>
        <taxon>Panagrolaimomorpha</taxon>
        <taxon>Strongyloidoidea</taxon>
        <taxon>Steinernematidae</taxon>
        <taxon>Steinernema</taxon>
    </lineage>
</organism>
<sequence>MECLIKAWICCCTTETLLSGRSVVISGPSRDTVTSAHDRSSTSKAEYPPDFESLAVNSEDFISVIELRHCKKGNTLNLQMWR</sequence>
<protein>
    <submittedName>
        <fullName evidence="1">Uncharacterized protein</fullName>
    </submittedName>
</protein>